<organism evidence="1">
    <name type="scientific">viral metagenome</name>
    <dbReference type="NCBI Taxonomy" id="1070528"/>
    <lineage>
        <taxon>unclassified sequences</taxon>
        <taxon>metagenomes</taxon>
        <taxon>organismal metagenomes</taxon>
    </lineage>
</organism>
<reference evidence="1" key="1">
    <citation type="journal article" date="2020" name="Nature">
        <title>Giant virus diversity and host interactions through global metagenomics.</title>
        <authorList>
            <person name="Schulz F."/>
            <person name="Roux S."/>
            <person name="Paez-Espino D."/>
            <person name="Jungbluth S."/>
            <person name="Walsh D.A."/>
            <person name="Denef V.J."/>
            <person name="McMahon K.D."/>
            <person name="Konstantinidis K.T."/>
            <person name="Eloe-Fadrosh E.A."/>
            <person name="Kyrpides N.C."/>
            <person name="Woyke T."/>
        </authorList>
    </citation>
    <scope>NUCLEOTIDE SEQUENCE</scope>
    <source>
        <strain evidence="1">GVMAG-M-3300020192-26</strain>
    </source>
</reference>
<sequence length="57" mass="6623">MQFFGKYDFFTEAPRSTFNDLLNMTRKYNSFAATLRSTFNDLLSMARNSPANMISLQ</sequence>
<dbReference type="EMBL" id="MN739353">
    <property type="protein sequence ID" value="QHT00184.1"/>
    <property type="molecule type" value="Genomic_DNA"/>
</dbReference>
<proteinExistence type="predicted"/>
<name>A0A6C0C9L6_9ZZZZ</name>
<dbReference type="AlphaFoldDB" id="A0A6C0C9L6"/>
<accession>A0A6C0C9L6</accession>
<protein>
    <submittedName>
        <fullName evidence="1">Uncharacterized protein</fullName>
    </submittedName>
</protein>
<evidence type="ECO:0000313" key="1">
    <source>
        <dbReference type="EMBL" id="QHT00184.1"/>
    </source>
</evidence>